<sequence length="99" mass="11459">MTTFVEVLLCGDLTKTLSKIKEFGNNRTANTYCDVFVILHDVFVILHGRFIFSFSFLLQIRKTINSKRKTPFLTLYQHTKDTILSIILCIRTRINALST</sequence>
<accession>A0A8D8TED0</accession>
<organism evidence="2">
    <name type="scientific">Cacopsylla melanoneura</name>
    <dbReference type="NCBI Taxonomy" id="428564"/>
    <lineage>
        <taxon>Eukaryota</taxon>
        <taxon>Metazoa</taxon>
        <taxon>Ecdysozoa</taxon>
        <taxon>Arthropoda</taxon>
        <taxon>Hexapoda</taxon>
        <taxon>Insecta</taxon>
        <taxon>Pterygota</taxon>
        <taxon>Neoptera</taxon>
        <taxon>Paraneoptera</taxon>
        <taxon>Hemiptera</taxon>
        <taxon>Sternorrhyncha</taxon>
        <taxon>Psylloidea</taxon>
        <taxon>Psyllidae</taxon>
        <taxon>Psyllinae</taxon>
        <taxon>Cacopsylla</taxon>
    </lineage>
</organism>
<keyword evidence="1" id="KW-0812">Transmembrane</keyword>
<dbReference type="AlphaFoldDB" id="A0A8D8TED0"/>
<keyword evidence="1" id="KW-0472">Membrane</keyword>
<feature type="transmembrane region" description="Helical" evidence="1">
    <location>
        <begin position="35"/>
        <end position="58"/>
    </location>
</feature>
<evidence type="ECO:0000313" key="2">
    <source>
        <dbReference type="EMBL" id="CAG6685501.1"/>
    </source>
</evidence>
<protein>
    <submittedName>
        <fullName evidence="2">Uncharacterized protein</fullName>
    </submittedName>
</protein>
<keyword evidence="1" id="KW-1133">Transmembrane helix</keyword>
<evidence type="ECO:0000256" key="1">
    <source>
        <dbReference type="SAM" id="Phobius"/>
    </source>
</evidence>
<reference evidence="2" key="1">
    <citation type="submission" date="2021-05" db="EMBL/GenBank/DDBJ databases">
        <authorList>
            <person name="Alioto T."/>
            <person name="Alioto T."/>
            <person name="Gomez Garrido J."/>
        </authorList>
    </citation>
    <scope>NUCLEOTIDE SEQUENCE</scope>
</reference>
<dbReference type="EMBL" id="HBUF01272074">
    <property type="protein sequence ID" value="CAG6685501.1"/>
    <property type="molecule type" value="Transcribed_RNA"/>
</dbReference>
<proteinExistence type="predicted"/>
<name>A0A8D8TED0_9HEMI</name>